<name>A0AAV3FVE2_STRCB</name>
<dbReference type="Gene3D" id="3.30.360.10">
    <property type="entry name" value="Dihydrodipicolinate Reductase, domain 2"/>
    <property type="match status" value="1"/>
</dbReference>
<feature type="domain" description="YceM-like C-terminal" evidence="1">
    <location>
        <begin position="22"/>
        <end position="107"/>
    </location>
</feature>
<proteinExistence type="predicted"/>
<protein>
    <submittedName>
        <fullName evidence="2">Oxidoreductase</fullName>
    </submittedName>
</protein>
<dbReference type="SUPFAM" id="SSF55347">
    <property type="entry name" value="Glyceraldehyde-3-phosphate dehydrogenase-like, C-terminal domain"/>
    <property type="match status" value="1"/>
</dbReference>
<reference evidence="2 3" key="1">
    <citation type="journal article" date="2012" name="PLoS ONE">
        <title>Gene Repertoire Evolution of Streptococcus pyogenes Inferred from Phylogenomic Analysis with Streptococcus canis and Streptococcus dysgalactiae.</title>
        <authorList>
            <person name="Lefebure T."/>
            <person name="Richards V.P."/>
            <person name="Lang P."/>
            <person name="Pavinski-Bitar P."/>
            <person name="Stanhope M.J."/>
        </authorList>
    </citation>
    <scope>NUCLEOTIDE SEQUENCE [LARGE SCALE GENOMIC DNA]</scope>
    <source>
        <strain evidence="2 3">FSL Z3-227</strain>
    </source>
</reference>
<sequence>MSKLSRNCKAIVKESDLNRLGDLIVKLFDFFIHPLDTALFLADGKLVRGQVHYQLETGLLRQVMVTIMTKTATVTASMDLQSGSRREVMEVQGAKDTYHLENLDDLSSMKVLIKYS</sequence>
<evidence type="ECO:0000313" key="2">
    <source>
        <dbReference type="EMBL" id="EIQ82893.1"/>
    </source>
</evidence>
<dbReference type="InterPro" id="IPR048477">
    <property type="entry name" value="YceM-like_C"/>
</dbReference>
<dbReference type="EMBL" id="AIDX01000001">
    <property type="protein sequence ID" value="EIQ82893.1"/>
    <property type="molecule type" value="Genomic_DNA"/>
</dbReference>
<evidence type="ECO:0000259" key="1">
    <source>
        <dbReference type="Pfam" id="PF21378"/>
    </source>
</evidence>
<dbReference type="Pfam" id="PF21378">
    <property type="entry name" value="YceM-like_C"/>
    <property type="match status" value="1"/>
</dbReference>
<comment type="caution">
    <text evidence="2">The sequence shown here is derived from an EMBL/GenBank/DDBJ whole genome shotgun (WGS) entry which is preliminary data.</text>
</comment>
<evidence type="ECO:0000313" key="3">
    <source>
        <dbReference type="Proteomes" id="UP000004423"/>
    </source>
</evidence>
<accession>A0AAV3FVE2</accession>
<gene>
    <name evidence="2" type="ORF">SCAZ3_11040</name>
</gene>
<dbReference type="AlphaFoldDB" id="A0AAV3FVE2"/>
<dbReference type="Proteomes" id="UP000004423">
    <property type="component" value="Unassembled WGS sequence"/>
</dbReference>
<organism evidence="2 3">
    <name type="scientific">Streptococcus canis FSL Z3-227</name>
    <dbReference type="NCBI Taxonomy" id="482234"/>
    <lineage>
        <taxon>Bacteria</taxon>
        <taxon>Bacillati</taxon>
        <taxon>Bacillota</taxon>
        <taxon>Bacilli</taxon>
        <taxon>Lactobacillales</taxon>
        <taxon>Streptococcaceae</taxon>
        <taxon>Streptococcus</taxon>
    </lineage>
</organism>